<dbReference type="Proteomes" id="UP001143674">
    <property type="component" value="Unassembled WGS sequence"/>
</dbReference>
<sequence length="144" mass="15614">MTTRTSLTSCEPGTLSLIQQAQAIEQERHRRRMAEIDTMAAAMRGLHGELPGIEAVGGLLLGERFFSLGGSRLAYSCETRANELRLCTALLRTGWEILHRGTVSAYYPSPTFVKGALSLTVSCIEPGTLETAEQNIRDGSEAVS</sequence>
<reference evidence="1" key="1">
    <citation type="submission" date="2021-09" db="EMBL/GenBank/DDBJ databases">
        <title>Genomic analysis of Ralstonia spp.</title>
        <authorList>
            <person name="Aburjaile F."/>
            <person name="Ariute J.C."/>
            <person name="Pais A.K.L."/>
            <person name="Albuquerque G.M.R."/>
            <person name="Silva A.M.F."/>
            <person name="Brenig B."/>
            <person name="Azevedo V."/>
            <person name="Matiuzzi M."/>
            <person name="Ramos R."/>
            <person name="Goes-Neto A."/>
            <person name="Soares S."/>
            <person name="Iseppon A.M.B."/>
            <person name="Souza E."/>
            <person name="Gama M."/>
        </authorList>
    </citation>
    <scope>NUCLEOTIDE SEQUENCE</scope>
    <source>
        <strain evidence="1">B4</strain>
    </source>
</reference>
<evidence type="ECO:0000313" key="1">
    <source>
        <dbReference type="EMBL" id="MDB0523783.1"/>
    </source>
</evidence>
<evidence type="ECO:0000313" key="2">
    <source>
        <dbReference type="Proteomes" id="UP001143674"/>
    </source>
</evidence>
<gene>
    <name evidence="1" type="ORF">LBW55_19455</name>
</gene>
<comment type="caution">
    <text evidence="1">The sequence shown here is derived from an EMBL/GenBank/DDBJ whole genome shotgun (WGS) entry which is preliminary data.</text>
</comment>
<name>A0AAE3T6B2_RALSL</name>
<dbReference type="AlphaFoldDB" id="A0AAE3T6B2"/>
<proteinExistence type="predicted"/>
<protein>
    <submittedName>
        <fullName evidence="1">Uncharacterized protein</fullName>
    </submittedName>
</protein>
<dbReference type="RefSeq" id="WP_184849618.1">
    <property type="nucleotide sequence ID" value="NZ_JABZEH010000001.1"/>
</dbReference>
<dbReference type="EMBL" id="JAIVEX010000010">
    <property type="protein sequence ID" value="MDB0523783.1"/>
    <property type="molecule type" value="Genomic_DNA"/>
</dbReference>
<organism evidence="1 2">
    <name type="scientific">Ralstonia solanacearum</name>
    <name type="common">Pseudomonas solanacearum</name>
    <dbReference type="NCBI Taxonomy" id="305"/>
    <lineage>
        <taxon>Bacteria</taxon>
        <taxon>Pseudomonadati</taxon>
        <taxon>Pseudomonadota</taxon>
        <taxon>Betaproteobacteria</taxon>
        <taxon>Burkholderiales</taxon>
        <taxon>Burkholderiaceae</taxon>
        <taxon>Ralstonia</taxon>
        <taxon>Ralstonia solanacearum species complex</taxon>
    </lineage>
</organism>
<accession>A0AAE3T6B2</accession>